<organism evidence="1 2">
    <name type="scientific">Phaeosphaeria nodorum (strain SN15 / ATCC MYA-4574 / FGSC 10173)</name>
    <name type="common">Glume blotch fungus</name>
    <name type="synonym">Parastagonospora nodorum</name>
    <dbReference type="NCBI Taxonomy" id="321614"/>
    <lineage>
        <taxon>Eukaryota</taxon>
        <taxon>Fungi</taxon>
        <taxon>Dikarya</taxon>
        <taxon>Ascomycota</taxon>
        <taxon>Pezizomycotina</taxon>
        <taxon>Dothideomycetes</taxon>
        <taxon>Pleosporomycetidae</taxon>
        <taxon>Pleosporales</taxon>
        <taxon>Pleosporineae</taxon>
        <taxon>Phaeosphaeriaceae</taxon>
        <taxon>Parastagonospora</taxon>
    </lineage>
</organism>
<protein>
    <submittedName>
        <fullName evidence="1">Uncharacterized protein</fullName>
    </submittedName>
</protein>
<proteinExistence type="predicted"/>
<dbReference type="VEuPathDB" id="FungiDB:JI435_407740"/>
<dbReference type="EMBL" id="CP069027">
    <property type="protein sequence ID" value="QRC95643.1"/>
    <property type="molecule type" value="Genomic_DNA"/>
</dbReference>
<name>A0A7U2F135_PHANO</name>
<accession>A0A7U2F135</accession>
<evidence type="ECO:0000313" key="1">
    <source>
        <dbReference type="EMBL" id="QRC95643.1"/>
    </source>
</evidence>
<dbReference type="AlphaFoldDB" id="A0A7U2F135"/>
<evidence type="ECO:0000313" key="2">
    <source>
        <dbReference type="Proteomes" id="UP000663193"/>
    </source>
</evidence>
<reference evidence="2" key="1">
    <citation type="journal article" date="2021" name="BMC Genomics">
        <title>Chromosome-level genome assembly and manually-curated proteome of model necrotroph Parastagonospora nodorum Sn15 reveals a genome-wide trove of candidate effector homologs, and redundancy of virulence-related functions within an accessory chromosome.</title>
        <authorList>
            <person name="Bertazzoni S."/>
            <person name="Jones D.A.B."/>
            <person name="Phan H.T."/>
            <person name="Tan K.-C."/>
            <person name="Hane J.K."/>
        </authorList>
    </citation>
    <scope>NUCLEOTIDE SEQUENCE [LARGE SCALE GENOMIC DNA]</scope>
    <source>
        <strain evidence="2">SN15 / ATCC MYA-4574 / FGSC 10173)</strain>
    </source>
</reference>
<dbReference type="Proteomes" id="UP000663193">
    <property type="component" value="Chromosome 5"/>
</dbReference>
<sequence>MEFGIPLVAKIVSLRETISTLFRRFDGHSLSDTMHCRKQDKTSCTLISAFGNKITTV</sequence>
<keyword evidence="2" id="KW-1185">Reference proteome</keyword>
<gene>
    <name evidence="1" type="ORF">JI435_407740</name>
</gene>